<evidence type="ECO:0000313" key="3">
    <source>
        <dbReference type="Proteomes" id="UP000001292"/>
    </source>
</evidence>
<protein>
    <submittedName>
        <fullName evidence="2">GM26106</fullName>
    </submittedName>
</protein>
<dbReference type="Proteomes" id="UP000001292">
    <property type="component" value="Unassembled WGS sequence"/>
</dbReference>
<keyword evidence="3" id="KW-1185">Reference proteome</keyword>
<feature type="region of interest" description="Disordered" evidence="1">
    <location>
        <begin position="173"/>
        <end position="193"/>
    </location>
</feature>
<name>B4HIA6_DROSE</name>
<accession>B4HIA6</accession>
<dbReference type="HOGENOM" id="CLU_1410193_0_0_1"/>
<sequence length="193" mass="21466">MFYSKDVQKPYANCGARPMPSDADRCDAMRCVALRCVQFVRRSVIATRTRTLANDDAYMASTRPGTTPRTPTLRTPPSTAVKKSYRRAKCSEPSKNPPSLLLQFILRLAWLLFWMSPTDDDDVAGPTKQFFRNEMSWPWPPTATLLYGSPTPACTAFQNGNVAAGELGRILRTSSNGDNCQHHKTAHGPSRRG</sequence>
<feature type="region of interest" description="Disordered" evidence="1">
    <location>
        <begin position="59"/>
        <end position="78"/>
    </location>
</feature>
<gene>
    <name evidence="2" type="primary">Dsec\GM26106</name>
    <name evidence="2" type="ORF">Dsec_GM26106</name>
</gene>
<feature type="compositionally biased region" description="Low complexity" evidence="1">
    <location>
        <begin position="62"/>
        <end position="78"/>
    </location>
</feature>
<evidence type="ECO:0000313" key="2">
    <source>
        <dbReference type="EMBL" id="EDW42621.1"/>
    </source>
</evidence>
<dbReference type="EMBL" id="CH480815">
    <property type="protein sequence ID" value="EDW42621.1"/>
    <property type="molecule type" value="Genomic_DNA"/>
</dbReference>
<reference evidence="2 3" key="1">
    <citation type="journal article" date="2007" name="Nature">
        <title>Evolution of genes and genomes on the Drosophila phylogeny.</title>
        <authorList>
            <consortium name="Drosophila 12 Genomes Consortium"/>
            <person name="Clark A.G."/>
            <person name="Eisen M.B."/>
            <person name="Smith D.R."/>
            <person name="Bergman C.M."/>
            <person name="Oliver B."/>
            <person name="Markow T.A."/>
            <person name="Kaufman T.C."/>
            <person name="Kellis M."/>
            <person name="Gelbart W."/>
            <person name="Iyer V.N."/>
            <person name="Pollard D.A."/>
            <person name="Sackton T.B."/>
            <person name="Larracuente A.M."/>
            <person name="Singh N.D."/>
            <person name="Abad J.P."/>
            <person name="Abt D.N."/>
            <person name="Adryan B."/>
            <person name="Aguade M."/>
            <person name="Akashi H."/>
            <person name="Anderson W.W."/>
            <person name="Aquadro C.F."/>
            <person name="Ardell D.H."/>
            <person name="Arguello R."/>
            <person name="Artieri C.G."/>
            <person name="Barbash D.A."/>
            <person name="Barker D."/>
            <person name="Barsanti P."/>
            <person name="Batterham P."/>
            <person name="Batzoglou S."/>
            <person name="Begun D."/>
            <person name="Bhutkar A."/>
            <person name="Blanco E."/>
            <person name="Bosak S.A."/>
            <person name="Bradley R.K."/>
            <person name="Brand A.D."/>
            <person name="Brent M.R."/>
            <person name="Brooks A.N."/>
            <person name="Brown R.H."/>
            <person name="Butlin R.K."/>
            <person name="Caggese C."/>
            <person name="Calvi B.R."/>
            <person name="Bernardo de Carvalho A."/>
            <person name="Caspi A."/>
            <person name="Castrezana S."/>
            <person name="Celniker S.E."/>
            <person name="Chang J.L."/>
            <person name="Chapple C."/>
            <person name="Chatterji S."/>
            <person name="Chinwalla A."/>
            <person name="Civetta A."/>
            <person name="Clifton S.W."/>
            <person name="Comeron J.M."/>
            <person name="Costello J.C."/>
            <person name="Coyne J.A."/>
            <person name="Daub J."/>
            <person name="David R.G."/>
            <person name="Delcher A.L."/>
            <person name="Delehaunty K."/>
            <person name="Do C.B."/>
            <person name="Ebling H."/>
            <person name="Edwards K."/>
            <person name="Eickbush T."/>
            <person name="Evans J.D."/>
            <person name="Filipski A."/>
            <person name="Findeiss S."/>
            <person name="Freyhult E."/>
            <person name="Fulton L."/>
            <person name="Fulton R."/>
            <person name="Garcia A.C."/>
            <person name="Gardiner A."/>
            <person name="Garfield D.A."/>
            <person name="Garvin B.E."/>
            <person name="Gibson G."/>
            <person name="Gilbert D."/>
            <person name="Gnerre S."/>
            <person name="Godfrey J."/>
            <person name="Good R."/>
            <person name="Gotea V."/>
            <person name="Gravely B."/>
            <person name="Greenberg A.J."/>
            <person name="Griffiths-Jones S."/>
            <person name="Gross S."/>
            <person name="Guigo R."/>
            <person name="Gustafson E.A."/>
            <person name="Haerty W."/>
            <person name="Hahn M.W."/>
            <person name="Halligan D.L."/>
            <person name="Halpern A.L."/>
            <person name="Halter G.M."/>
            <person name="Han M.V."/>
            <person name="Heger A."/>
            <person name="Hillier L."/>
            <person name="Hinrichs A.S."/>
            <person name="Holmes I."/>
            <person name="Hoskins R.A."/>
            <person name="Hubisz M.J."/>
            <person name="Hultmark D."/>
            <person name="Huntley M.A."/>
            <person name="Jaffe D.B."/>
            <person name="Jagadeeshan S."/>
            <person name="Jeck W.R."/>
            <person name="Johnson J."/>
            <person name="Jones C.D."/>
            <person name="Jordan W.C."/>
            <person name="Karpen G.H."/>
            <person name="Kataoka E."/>
            <person name="Keightley P.D."/>
            <person name="Kheradpour P."/>
            <person name="Kirkness E.F."/>
            <person name="Koerich L.B."/>
            <person name="Kristiansen K."/>
            <person name="Kudrna D."/>
            <person name="Kulathinal R.J."/>
            <person name="Kumar S."/>
            <person name="Kwok R."/>
            <person name="Lander E."/>
            <person name="Langley C.H."/>
            <person name="Lapoint R."/>
            <person name="Lazzaro B.P."/>
            <person name="Lee S.J."/>
            <person name="Levesque L."/>
            <person name="Li R."/>
            <person name="Lin C.F."/>
            <person name="Lin M.F."/>
            <person name="Lindblad-Toh K."/>
            <person name="Llopart A."/>
            <person name="Long M."/>
            <person name="Low L."/>
            <person name="Lozovsky E."/>
            <person name="Lu J."/>
            <person name="Luo M."/>
            <person name="Machado C.A."/>
            <person name="Makalowski W."/>
            <person name="Marzo M."/>
            <person name="Matsuda M."/>
            <person name="Matzkin L."/>
            <person name="McAllister B."/>
            <person name="McBride C.S."/>
            <person name="McKernan B."/>
            <person name="McKernan K."/>
            <person name="Mendez-Lago M."/>
            <person name="Minx P."/>
            <person name="Mollenhauer M.U."/>
            <person name="Montooth K."/>
            <person name="Mount S.M."/>
            <person name="Mu X."/>
            <person name="Myers E."/>
            <person name="Negre B."/>
            <person name="Newfeld S."/>
            <person name="Nielsen R."/>
            <person name="Noor M.A."/>
            <person name="O'Grady P."/>
            <person name="Pachter L."/>
            <person name="Papaceit M."/>
            <person name="Parisi M.J."/>
            <person name="Parisi M."/>
            <person name="Parts L."/>
            <person name="Pedersen J.S."/>
            <person name="Pesole G."/>
            <person name="Phillippy A.M."/>
            <person name="Ponting C.P."/>
            <person name="Pop M."/>
            <person name="Porcelli D."/>
            <person name="Powell J.R."/>
            <person name="Prohaska S."/>
            <person name="Pruitt K."/>
            <person name="Puig M."/>
            <person name="Quesneville H."/>
            <person name="Ram K.R."/>
            <person name="Rand D."/>
            <person name="Rasmussen M.D."/>
            <person name="Reed L.K."/>
            <person name="Reenan R."/>
            <person name="Reily A."/>
            <person name="Remington K.A."/>
            <person name="Rieger T.T."/>
            <person name="Ritchie M.G."/>
            <person name="Robin C."/>
            <person name="Rogers Y.H."/>
            <person name="Rohde C."/>
            <person name="Rozas J."/>
            <person name="Rubenfield M.J."/>
            <person name="Ruiz A."/>
            <person name="Russo S."/>
            <person name="Salzberg S.L."/>
            <person name="Sanchez-Gracia A."/>
            <person name="Saranga D.J."/>
            <person name="Sato H."/>
            <person name="Schaeffer S.W."/>
            <person name="Schatz M.C."/>
            <person name="Schlenke T."/>
            <person name="Schwartz R."/>
            <person name="Segarra C."/>
            <person name="Singh R.S."/>
            <person name="Sirot L."/>
            <person name="Sirota M."/>
            <person name="Sisneros N.B."/>
            <person name="Smith C.D."/>
            <person name="Smith T.F."/>
            <person name="Spieth J."/>
            <person name="Stage D.E."/>
            <person name="Stark A."/>
            <person name="Stephan W."/>
            <person name="Strausberg R.L."/>
            <person name="Strempel S."/>
            <person name="Sturgill D."/>
            <person name="Sutton G."/>
            <person name="Sutton G.G."/>
            <person name="Tao W."/>
            <person name="Teichmann S."/>
            <person name="Tobari Y.N."/>
            <person name="Tomimura Y."/>
            <person name="Tsolas J.M."/>
            <person name="Valente V.L."/>
            <person name="Venter E."/>
            <person name="Venter J.C."/>
            <person name="Vicario S."/>
            <person name="Vieira F.G."/>
            <person name="Vilella A.J."/>
            <person name="Villasante A."/>
            <person name="Walenz B."/>
            <person name="Wang J."/>
            <person name="Wasserman M."/>
            <person name="Watts T."/>
            <person name="Wilson D."/>
            <person name="Wilson R.K."/>
            <person name="Wing R.A."/>
            <person name="Wolfner M.F."/>
            <person name="Wong A."/>
            <person name="Wong G.K."/>
            <person name="Wu C.I."/>
            <person name="Wu G."/>
            <person name="Yamamoto D."/>
            <person name="Yang H.P."/>
            <person name="Yang S.P."/>
            <person name="Yorke J.A."/>
            <person name="Yoshida K."/>
            <person name="Zdobnov E."/>
            <person name="Zhang P."/>
            <person name="Zhang Y."/>
            <person name="Zimin A.V."/>
            <person name="Baldwin J."/>
            <person name="Abdouelleil A."/>
            <person name="Abdulkadir J."/>
            <person name="Abebe A."/>
            <person name="Abera B."/>
            <person name="Abreu J."/>
            <person name="Acer S.C."/>
            <person name="Aftuck L."/>
            <person name="Alexander A."/>
            <person name="An P."/>
            <person name="Anderson E."/>
            <person name="Anderson S."/>
            <person name="Arachi H."/>
            <person name="Azer M."/>
            <person name="Bachantsang P."/>
            <person name="Barry A."/>
            <person name="Bayul T."/>
            <person name="Berlin A."/>
            <person name="Bessette D."/>
            <person name="Bloom T."/>
            <person name="Blye J."/>
            <person name="Boguslavskiy L."/>
            <person name="Bonnet C."/>
            <person name="Boukhgalter B."/>
            <person name="Bourzgui I."/>
            <person name="Brown A."/>
            <person name="Cahill P."/>
            <person name="Channer S."/>
            <person name="Cheshatsang Y."/>
            <person name="Chuda L."/>
            <person name="Citroen M."/>
            <person name="Collymore A."/>
            <person name="Cooke P."/>
            <person name="Costello M."/>
            <person name="D'Aco K."/>
            <person name="Daza R."/>
            <person name="De Haan G."/>
            <person name="DeGray S."/>
            <person name="DeMaso C."/>
            <person name="Dhargay N."/>
            <person name="Dooley K."/>
            <person name="Dooley E."/>
            <person name="Doricent M."/>
            <person name="Dorje P."/>
            <person name="Dorjee K."/>
            <person name="Dupes A."/>
            <person name="Elong R."/>
            <person name="Falk J."/>
            <person name="Farina A."/>
            <person name="Faro S."/>
            <person name="Ferguson D."/>
            <person name="Fisher S."/>
            <person name="Foley C.D."/>
            <person name="Franke A."/>
            <person name="Friedrich D."/>
            <person name="Gadbois L."/>
            <person name="Gearin G."/>
            <person name="Gearin C.R."/>
            <person name="Giannoukos G."/>
            <person name="Goode T."/>
            <person name="Graham J."/>
            <person name="Grandbois E."/>
            <person name="Grewal S."/>
            <person name="Gyaltsen K."/>
            <person name="Hafez N."/>
            <person name="Hagos B."/>
            <person name="Hall J."/>
            <person name="Henson C."/>
            <person name="Hollinger A."/>
            <person name="Honan T."/>
            <person name="Huard M.D."/>
            <person name="Hughes L."/>
            <person name="Hurhula B."/>
            <person name="Husby M.E."/>
            <person name="Kamat A."/>
            <person name="Kanga B."/>
            <person name="Kashin S."/>
            <person name="Khazanovich D."/>
            <person name="Kisner P."/>
            <person name="Lance K."/>
            <person name="Lara M."/>
            <person name="Lee W."/>
            <person name="Lennon N."/>
            <person name="Letendre F."/>
            <person name="LeVine R."/>
            <person name="Lipovsky A."/>
            <person name="Liu X."/>
            <person name="Liu J."/>
            <person name="Liu S."/>
            <person name="Lokyitsang T."/>
            <person name="Lokyitsang Y."/>
            <person name="Lubonja R."/>
            <person name="Lui A."/>
            <person name="MacDonald P."/>
            <person name="Magnisalis V."/>
            <person name="Maru K."/>
            <person name="Matthews C."/>
            <person name="McCusker W."/>
            <person name="McDonough S."/>
            <person name="Mehta T."/>
            <person name="Meldrim J."/>
            <person name="Meneus L."/>
            <person name="Mihai O."/>
            <person name="Mihalev A."/>
            <person name="Mihova T."/>
            <person name="Mittelman R."/>
            <person name="Mlenga V."/>
            <person name="Montmayeur A."/>
            <person name="Mulrain L."/>
            <person name="Navidi A."/>
            <person name="Naylor J."/>
            <person name="Negash T."/>
            <person name="Nguyen T."/>
            <person name="Nguyen N."/>
            <person name="Nicol R."/>
            <person name="Norbu C."/>
            <person name="Norbu N."/>
            <person name="Novod N."/>
            <person name="O'Neill B."/>
            <person name="Osman S."/>
            <person name="Markiewicz E."/>
            <person name="Oyono O.L."/>
            <person name="Patti C."/>
            <person name="Phunkhang P."/>
            <person name="Pierre F."/>
            <person name="Priest M."/>
            <person name="Raghuraman S."/>
            <person name="Rege F."/>
            <person name="Reyes R."/>
            <person name="Rise C."/>
            <person name="Rogov P."/>
            <person name="Ross K."/>
            <person name="Ryan E."/>
            <person name="Settipalli S."/>
            <person name="Shea T."/>
            <person name="Sherpa N."/>
            <person name="Shi L."/>
            <person name="Shih D."/>
            <person name="Sparrow T."/>
            <person name="Spaulding J."/>
            <person name="Stalker J."/>
            <person name="Stange-Thomann N."/>
            <person name="Stavropoulos S."/>
            <person name="Stone C."/>
            <person name="Strader C."/>
            <person name="Tesfaye S."/>
            <person name="Thomson T."/>
            <person name="Thoulutsang Y."/>
            <person name="Thoulutsang D."/>
            <person name="Topham K."/>
            <person name="Topping I."/>
            <person name="Tsamla T."/>
            <person name="Vassiliev H."/>
            <person name="Vo A."/>
            <person name="Wangchuk T."/>
            <person name="Wangdi T."/>
            <person name="Weiand M."/>
            <person name="Wilkinson J."/>
            <person name="Wilson A."/>
            <person name="Yadav S."/>
            <person name="Young G."/>
            <person name="Yu Q."/>
            <person name="Zembek L."/>
            <person name="Zhong D."/>
            <person name="Zimmer A."/>
            <person name="Zwirko Z."/>
            <person name="Jaffe D.B."/>
            <person name="Alvarez P."/>
            <person name="Brockman W."/>
            <person name="Butler J."/>
            <person name="Chin C."/>
            <person name="Gnerre S."/>
            <person name="Grabherr M."/>
            <person name="Kleber M."/>
            <person name="Mauceli E."/>
            <person name="MacCallum I."/>
        </authorList>
    </citation>
    <scope>NUCLEOTIDE SEQUENCE [LARGE SCALE GENOMIC DNA]</scope>
    <source>
        <strain evidence="3">Rob3c / Tucson 14021-0248.25</strain>
    </source>
</reference>
<proteinExistence type="predicted"/>
<feature type="compositionally biased region" description="Basic residues" evidence="1">
    <location>
        <begin position="182"/>
        <end position="193"/>
    </location>
</feature>
<organism evidence="3">
    <name type="scientific">Drosophila sechellia</name>
    <name type="common">Fruit fly</name>
    <dbReference type="NCBI Taxonomy" id="7238"/>
    <lineage>
        <taxon>Eukaryota</taxon>
        <taxon>Metazoa</taxon>
        <taxon>Ecdysozoa</taxon>
        <taxon>Arthropoda</taxon>
        <taxon>Hexapoda</taxon>
        <taxon>Insecta</taxon>
        <taxon>Pterygota</taxon>
        <taxon>Neoptera</taxon>
        <taxon>Endopterygota</taxon>
        <taxon>Diptera</taxon>
        <taxon>Brachycera</taxon>
        <taxon>Muscomorpha</taxon>
        <taxon>Ephydroidea</taxon>
        <taxon>Drosophilidae</taxon>
        <taxon>Drosophila</taxon>
        <taxon>Sophophora</taxon>
    </lineage>
</organism>
<evidence type="ECO:0000256" key="1">
    <source>
        <dbReference type="SAM" id="MobiDB-lite"/>
    </source>
</evidence>
<dbReference type="AlphaFoldDB" id="B4HIA6"/>